<name>A0A1L3I3T1_9RHOB</name>
<keyword evidence="3" id="KW-1185">Reference proteome</keyword>
<evidence type="ECO:0000313" key="2">
    <source>
        <dbReference type="EMBL" id="APG46778.1"/>
    </source>
</evidence>
<protein>
    <submittedName>
        <fullName evidence="2">SnoaL-like domain protein</fullName>
    </submittedName>
</protein>
<feature type="domain" description="SnoaL-like" evidence="1">
    <location>
        <begin position="2"/>
        <end position="84"/>
    </location>
</feature>
<dbReference type="STRING" id="1844006.PhaeoP97_01355"/>
<accession>A0A1L3I3T1</accession>
<dbReference type="AlphaFoldDB" id="A0A1L3I3T1"/>
<dbReference type="InterPro" id="IPR037401">
    <property type="entry name" value="SnoaL-like"/>
</dbReference>
<sequence>MLHPELEVNGPLHGAIAIAEDYREVVNTLGNIIHDLDISLTHALNDGDFVALRMRVRGSGNTPDHVLDYSGQLIVRMQDGKIREFQSNFDYMTMFEQLGQLPPDCLPICMTGERLIWMDDHIRSPKDAE</sequence>
<gene>
    <name evidence="2" type="ORF">PhaeoP97_01355</name>
</gene>
<dbReference type="KEGG" id="php:PhaeoP97_01355"/>
<dbReference type="OrthoDB" id="7844074at2"/>
<dbReference type="Proteomes" id="UP000183859">
    <property type="component" value="Chromosome"/>
</dbReference>
<proteinExistence type="predicted"/>
<evidence type="ECO:0000313" key="3">
    <source>
        <dbReference type="Proteomes" id="UP000183859"/>
    </source>
</evidence>
<dbReference type="Pfam" id="PF12680">
    <property type="entry name" value="SnoaL_2"/>
    <property type="match status" value="1"/>
</dbReference>
<dbReference type="Gene3D" id="3.10.450.50">
    <property type="match status" value="1"/>
</dbReference>
<dbReference type="SUPFAM" id="SSF54427">
    <property type="entry name" value="NTF2-like"/>
    <property type="match status" value="1"/>
</dbReference>
<reference evidence="3" key="1">
    <citation type="submission" date="2016-07" db="EMBL/GenBank/DDBJ databases">
        <title>Phaeobacter portensis sp. nov., a tropodithietic acid producing bacterium isolated from a German harbor.</title>
        <authorList>
            <person name="Freese H.M."/>
            <person name="Bunk B."/>
            <person name="Breider S."/>
            <person name="Brinkhoff T."/>
        </authorList>
    </citation>
    <scope>NUCLEOTIDE SEQUENCE [LARGE SCALE GENOMIC DNA]</scope>
    <source>
        <strain evidence="3">P97</strain>
    </source>
</reference>
<dbReference type="EMBL" id="CP016364">
    <property type="protein sequence ID" value="APG46778.1"/>
    <property type="molecule type" value="Genomic_DNA"/>
</dbReference>
<evidence type="ECO:0000259" key="1">
    <source>
        <dbReference type="Pfam" id="PF12680"/>
    </source>
</evidence>
<organism evidence="2 3">
    <name type="scientific">Phaeobacter porticola</name>
    <dbReference type="NCBI Taxonomy" id="1844006"/>
    <lineage>
        <taxon>Bacteria</taxon>
        <taxon>Pseudomonadati</taxon>
        <taxon>Pseudomonadota</taxon>
        <taxon>Alphaproteobacteria</taxon>
        <taxon>Rhodobacterales</taxon>
        <taxon>Roseobacteraceae</taxon>
        <taxon>Phaeobacter</taxon>
    </lineage>
</organism>
<dbReference type="InterPro" id="IPR032710">
    <property type="entry name" value="NTF2-like_dom_sf"/>
</dbReference>